<reference evidence="2" key="1">
    <citation type="journal article" date="2020" name="Biotechnol. Biofuels">
        <title>New insights from the biogas microbiome by comprehensive genome-resolved metagenomics of nearly 1600 species originating from multiple anaerobic digesters.</title>
        <authorList>
            <person name="Campanaro S."/>
            <person name="Treu L."/>
            <person name="Rodriguez-R L.M."/>
            <person name="Kovalovszki A."/>
            <person name="Ziels R.M."/>
            <person name="Maus I."/>
            <person name="Zhu X."/>
            <person name="Kougias P.G."/>
            <person name="Basile A."/>
            <person name="Luo G."/>
            <person name="Schluter A."/>
            <person name="Konstantinidis K.T."/>
            <person name="Angelidaki I."/>
        </authorList>
    </citation>
    <scope>NUCLEOTIDE SEQUENCE</scope>
    <source>
        <strain evidence="2">AS06rmzACSIP_7</strain>
    </source>
</reference>
<dbReference type="Gene3D" id="2.20.28.30">
    <property type="entry name" value="RNA polymerase ii, chain L"/>
    <property type="match status" value="1"/>
</dbReference>
<evidence type="ECO:0000313" key="2">
    <source>
        <dbReference type="EMBL" id="NLW34393.1"/>
    </source>
</evidence>
<evidence type="ECO:0000313" key="3">
    <source>
        <dbReference type="Proteomes" id="UP000777265"/>
    </source>
</evidence>
<organism evidence="2 3">
    <name type="scientific">Syntrophorhabdus aromaticivorans</name>
    <dbReference type="NCBI Taxonomy" id="328301"/>
    <lineage>
        <taxon>Bacteria</taxon>
        <taxon>Pseudomonadati</taxon>
        <taxon>Thermodesulfobacteriota</taxon>
        <taxon>Syntrophorhabdia</taxon>
        <taxon>Syntrophorhabdales</taxon>
        <taxon>Syntrophorhabdaceae</taxon>
        <taxon>Syntrophorhabdus</taxon>
    </lineage>
</organism>
<dbReference type="NCBIfam" id="TIGR02605">
    <property type="entry name" value="CxxC_CxxC_SSSS"/>
    <property type="match status" value="1"/>
</dbReference>
<reference evidence="2" key="2">
    <citation type="submission" date="2020-01" db="EMBL/GenBank/DDBJ databases">
        <authorList>
            <person name="Campanaro S."/>
        </authorList>
    </citation>
    <scope>NUCLEOTIDE SEQUENCE</scope>
    <source>
        <strain evidence="2">AS06rmzACSIP_7</strain>
    </source>
</reference>
<dbReference type="Proteomes" id="UP000777265">
    <property type="component" value="Unassembled WGS sequence"/>
</dbReference>
<accession>A0A351U6K8</accession>
<comment type="caution">
    <text evidence="2">The sequence shown here is derived from an EMBL/GenBank/DDBJ whole genome shotgun (WGS) entry which is preliminary data.</text>
</comment>
<dbReference type="SMART" id="SM00834">
    <property type="entry name" value="CxxC_CXXC_SSSS"/>
    <property type="match status" value="1"/>
</dbReference>
<sequence length="56" mass="6750">MPTYEYNCEKCGNQFTVILTIREYEKERERMRCPKCKTKRVKQLPSIFTAKTSDKK</sequence>
<evidence type="ECO:0000259" key="1">
    <source>
        <dbReference type="SMART" id="SM00834"/>
    </source>
</evidence>
<name>A0A351U6K8_9BACT</name>
<dbReference type="EMBL" id="JAAYEE010000047">
    <property type="protein sequence ID" value="NLW34393.1"/>
    <property type="molecule type" value="Genomic_DNA"/>
</dbReference>
<dbReference type="AlphaFoldDB" id="A0A351U6K8"/>
<dbReference type="Pfam" id="PF09723">
    <property type="entry name" value="Zn_ribbon_8"/>
    <property type="match status" value="1"/>
</dbReference>
<proteinExistence type="predicted"/>
<dbReference type="InterPro" id="IPR013429">
    <property type="entry name" value="Regulatory_FmdB_Zinc_ribbon"/>
</dbReference>
<protein>
    <submittedName>
        <fullName evidence="2">Zinc ribbon domain-containing protein</fullName>
    </submittedName>
</protein>
<feature type="domain" description="Putative regulatory protein FmdB zinc ribbon" evidence="1">
    <location>
        <begin position="1"/>
        <end position="46"/>
    </location>
</feature>
<gene>
    <name evidence="2" type="ORF">GXY80_02770</name>
</gene>